<keyword evidence="3" id="KW-1185">Reference proteome</keyword>
<dbReference type="Proteomes" id="UP000092993">
    <property type="component" value="Unassembled WGS sequence"/>
</dbReference>
<feature type="region of interest" description="Disordered" evidence="1">
    <location>
        <begin position="1"/>
        <end position="88"/>
    </location>
</feature>
<proteinExistence type="predicted"/>
<gene>
    <name evidence="2" type="ORF">A0H81_03671</name>
</gene>
<dbReference type="EMBL" id="LUGG01000003">
    <property type="protein sequence ID" value="OBZ76973.1"/>
    <property type="molecule type" value="Genomic_DNA"/>
</dbReference>
<protein>
    <submittedName>
        <fullName evidence="2">Uncharacterized protein</fullName>
    </submittedName>
</protein>
<sequence length="172" mass="19021">MHPPFKKQETGIFEPLLQSPGRVGGSSTKSLPSLSGGPQPRQKYARQPVKRTKKWDERKSGSPARTGTTDRPGNGPNATPVLSPPAATHSHPFPARLTHFFQPLLLIRLVDLYSDVLKFYVPSSSRPAPANHSHLALPISELIDNLLDITTAITTQMAFPIQSYKQWLIYDC</sequence>
<comment type="caution">
    <text evidence="2">The sequence shown here is derived from an EMBL/GenBank/DDBJ whole genome shotgun (WGS) entry which is preliminary data.</text>
</comment>
<name>A0A1C7MJC8_GRIFR</name>
<accession>A0A1C7MJC8</accession>
<reference evidence="2 3" key="1">
    <citation type="submission" date="2016-03" db="EMBL/GenBank/DDBJ databases">
        <title>Whole genome sequencing of Grifola frondosa 9006-11.</title>
        <authorList>
            <person name="Min B."/>
            <person name="Park H."/>
            <person name="Kim J.-G."/>
            <person name="Cho H."/>
            <person name="Oh Y.-L."/>
            <person name="Kong W.-S."/>
            <person name="Choi I.-G."/>
        </authorList>
    </citation>
    <scope>NUCLEOTIDE SEQUENCE [LARGE SCALE GENOMIC DNA]</scope>
    <source>
        <strain evidence="2 3">9006-11</strain>
    </source>
</reference>
<dbReference type="AlphaFoldDB" id="A0A1C7MJC8"/>
<organism evidence="2 3">
    <name type="scientific">Grifola frondosa</name>
    <name type="common">Maitake</name>
    <name type="synonym">Polyporus frondosus</name>
    <dbReference type="NCBI Taxonomy" id="5627"/>
    <lineage>
        <taxon>Eukaryota</taxon>
        <taxon>Fungi</taxon>
        <taxon>Dikarya</taxon>
        <taxon>Basidiomycota</taxon>
        <taxon>Agaricomycotina</taxon>
        <taxon>Agaricomycetes</taxon>
        <taxon>Polyporales</taxon>
        <taxon>Grifolaceae</taxon>
        <taxon>Grifola</taxon>
    </lineage>
</organism>
<evidence type="ECO:0000313" key="2">
    <source>
        <dbReference type="EMBL" id="OBZ76973.1"/>
    </source>
</evidence>
<evidence type="ECO:0000313" key="3">
    <source>
        <dbReference type="Proteomes" id="UP000092993"/>
    </source>
</evidence>
<evidence type="ECO:0000256" key="1">
    <source>
        <dbReference type="SAM" id="MobiDB-lite"/>
    </source>
</evidence>